<dbReference type="Proteomes" id="UP000275456">
    <property type="component" value="Unassembled WGS sequence"/>
</dbReference>
<sequence>MSIHRAGTHGTAARARRAGLVVLAALAMSGCVILPPPLPTPAPPAPTAAGPAPSRSAAEPAPSGSAPTRPSPSPTQTQPTEPAPTEQAPELPEPTAEECAAADQALAAIVTRSSQVLDAVPADGEPDWAAADAVVAELPVMRDAFIAQTTSVALAESFRELDQPIVDMTEAVGTRDSLVVTLSSASVAFAAPAALLPCAGIL</sequence>
<feature type="region of interest" description="Disordered" evidence="1">
    <location>
        <begin position="39"/>
        <end position="99"/>
    </location>
</feature>
<name>A0A3N2AUM8_9MICO</name>
<keyword evidence="4" id="KW-1185">Reference proteome</keyword>
<keyword evidence="2" id="KW-0472">Membrane</keyword>
<evidence type="ECO:0000313" key="3">
    <source>
        <dbReference type="EMBL" id="ROR66737.1"/>
    </source>
</evidence>
<keyword evidence="2" id="KW-0812">Transmembrane</keyword>
<dbReference type="PROSITE" id="PS51257">
    <property type="entry name" value="PROKAR_LIPOPROTEIN"/>
    <property type="match status" value="1"/>
</dbReference>
<evidence type="ECO:0000313" key="4">
    <source>
        <dbReference type="Proteomes" id="UP000275456"/>
    </source>
</evidence>
<organism evidence="3 4">
    <name type="scientific">Agrococcus jenensis</name>
    <dbReference type="NCBI Taxonomy" id="46353"/>
    <lineage>
        <taxon>Bacteria</taxon>
        <taxon>Bacillati</taxon>
        <taxon>Actinomycetota</taxon>
        <taxon>Actinomycetes</taxon>
        <taxon>Micrococcales</taxon>
        <taxon>Microbacteriaceae</taxon>
        <taxon>Agrococcus</taxon>
    </lineage>
</organism>
<dbReference type="RefSeq" id="WP_170165617.1">
    <property type="nucleotide sequence ID" value="NZ_RKHJ01000001.1"/>
</dbReference>
<comment type="caution">
    <text evidence="3">The sequence shown here is derived from an EMBL/GenBank/DDBJ whole genome shotgun (WGS) entry which is preliminary data.</text>
</comment>
<reference evidence="3 4" key="1">
    <citation type="submission" date="2018-11" db="EMBL/GenBank/DDBJ databases">
        <title>Sequencing the genomes of 1000 actinobacteria strains.</title>
        <authorList>
            <person name="Klenk H.-P."/>
        </authorList>
    </citation>
    <scope>NUCLEOTIDE SEQUENCE [LARGE SCALE GENOMIC DNA]</scope>
    <source>
        <strain evidence="3 4">DSM 9580</strain>
    </source>
</reference>
<keyword evidence="2" id="KW-1133">Transmembrane helix</keyword>
<evidence type="ECO:0000256" key="2">
    <source>
        <dbReference type="SAM" id="Phobius"/>
    </source>
</evidence>
<proteinExistence type="predicted"/>
<dbReference type="EMBL" id="RKHJ01000001">
    <property type="protein sequence ID" value="ROR66737.1"/>
    <property type="molecule type" value="Genomic_DNA"/>
</dbReference>
<dbReference type="AlphaFoldDB" id="A0A3N2AUM8"/>
<accession>A0A3N2AUM8</accession>
<protein>
    <submittedName>
        <fullName evidence="3">Uncharacterized protein</fullName>
    </submittedName>
</protein>
<gene>
    <name evidence="3" type="ORF">EDD26_2131</name>
</gene>
<feature type="compositionally biased region" description="Low complexity" evidence="1">
    <location>
        <begin position="47"/>
        <end position="99"/>
    </location>
</feature>
<evidence type="ECO:0000256" key="1">
    <source>
        <dbReference type="SAM" id="MobiDB-lite"/>
    </source>
</evidence>
<feature type="transmembrane region" description="Helical" evidence="2">
    <location>
        <begin position="20"/>
        <end position="38"/>
    </location>
</feature>